<feature type="chain" id="PRO_5038689797" evidence="2">
    <location>
        <begin position="26"/>
        <end position="253"/>
    </location>
</feature>
<dbReference type="AlphaFoldDB" id="A0A6N7Z459"/>
<dbReference type="PROSITE" id="PS00134">
    <property type="entry name" value="TRYPSIN_HIS"/>
    <property type="match status" value="1"/>
</dbReference>
<comment type="caution">
    <text evidence="3">The sequence shown here is derived from an EMBL/GenBank/DDBJ whole genome shotgun (WGS) entry which is preliminary data.</text>
</comment>
<feature type="signal peptide" evidence="2">
    <location>
        <begin position="1"/>
        <end position="25"/>
    </location>
</feature>
<organism evidence="3 4">
    <name type="scientific">Amycolatopsis pithecellobii</name>
    <dbReference type="NCBI Taxonomy" id="664692"/>
    <lineage>
        <taxon>Bacteria</taxon>
        <taxon>Bacillati</taxon>
        <taxon>Actinomycetota</taxon>
        <taxon>Actinomycetes</taxon>
        <taxon>Pseudonocardiales</taxon>
        <taxon>Pseudonocardiaceae</taxon>
        <taxon>Amycolatopsis</taxon>
    </lineage>
</organism>
<dbReference type="Gene3D" id="2.40.10.10">
    <property type="entry name" value="Trypsin-like serine proteases"/>
    <property type="match status" value="2"/>
</dbReference>
<keyword evidence="3" id="KW-0378">Hydrolase</keyword>
<evidence type="ECO:0000313" key="4">
    <source>
        <dbReference type="Proteomes" id="UP000440096"/>
    </source>
</evidence>
<name>A0A6N7Z459_9PSEU</name>
<dbReference type="GO" id="GO:0004252">
    <property type="term" value="F:serine-type endopeptidase activity"/>
    <property type="evidence" value="ECO:0007669"/>
    <property type="project" value="InterPro"/>
</dbReference>
<evidence type="ECO:0000313" key="3">
    <source>
        <dbReference type="EMBL" id="MTD55161.1"/>
    </source>
</evidence>
<dbReference type="EMBL" id="WMBA01000018">
    <property type="protein sequence ID" value="MTD55161.1"/>
    <property type="molecule type" value="Genomic_DNA"/>
</dbReference>
<evidence type="ECO:0000256" key="1">
    <source>
        <dbReference type="ARBA" id="ARBA00022729"/>
    </source>
</evidence>
<protein>
    <submittedName>
        <fullName evidence="3">Trypsin-like serine protease</fullName>
    </submittedName>
</protein>
<dbReference type="RefSeq" id="WP_154757362.1">
    <property type="nucleotide sequence ID" value="NZ_WMBA01000018.1"/>
</dbReference>
<accession>A0A6N7Z459</accession>
<dbReference type="Proteomes" id="UP000440096">
    <property type="component" value="Unassembled WGS sequence"/>
</dbReference>
<dbReference type="InterPro" id="IPR018114">
    <property type="entry name" value="TRYPSIN_HIS"/>
</dbReference>
<keyword evidence="4" id="KW-1185">Reference proteome</keyword>
<proteinExistence type="predicted"/>
<dbReference type="GO" id="GO:0006508">
    <property type="term" value="P:proteolysis"/>
    <property type="evidence" value="ECO:0007669"/>
    <property type="project" value="UniProtKB-KW"/>
</dbReference>
<dbReference type="Pfam" id="PF13365">
    <property type="entry name" value="Trypsin_2"/>
    <property type="match status" value="1"/>
</dbReference>
<keyword evidence="1 2" id="KW-0732">Signal</keyword>
<dbReference type="InterPro" id="IPR043504">
    <property type="entry name" value="Peptidase_S1_PA_chymotrypsin"/>
</dbReference>
<reference evidence="3 4" key="1">
    <citation type="submission" date="2019-11" db="EMBL/GenBank/DDBJ databases">
        <title>Draft genome of Amycolatopsis RM579.</title>
        <authorList>
            <person name="Duangmal K."/>
            <person name="Mingma R."/>
        </authorList>
    </citation>
    <scope>NUCLEOTIDE SEQUENCE [LARGE SCALE GENOMIC DNA]</scope>
    <source>
        <strain evidence="3 4">RM579</strain>
    </source>
</reference>
<dbReference type="PANTHER" id="PTHR15462:SF8">
    <property type="entry name" value="SERINE PROTEASE"/>
    <property type="match status" value="1"/>
</dbReference>
<sequence length="253" mass="26203">MRQVWWRSCAVVLMAVALVGAGTPAADRPMPVSTANVRNTTTTTGVVSSPSFAAVGALFRDGAHFCTASVVDSPIGDLVLTAAHCVQAGTDLSFAPGYHDGVAPYGMWTVTGVLVPDGWTATADPDLDFAFLTVRQAGNPEPVQDLTGGEELGVNRGFANDVTLVGYPGDAPSPVICRNTTTQAFAYQQRIACPGFPDGTSGGPWLTAVDPLTGSGVVVGVIGGYEQGGDTPDVSYSAYFDEDIHTLFDAAVR</sequence>
<evidence type="ECO:0000256" key="2">
    <source>
        <dbReference type="SAM" id="SignalP"/>
    </source>
</evidence>
<dbReference type="InterPro" id="IPR009003">
    <property type="entry name" value="Peptidase_S1_PA"/>
</dbReference>
<dbReference type="SUPFAM" id="SSF50494">
    <property type="entry name" value="Trypsin-like serine proteases"/>
    <property type="match status" value="1"/>
</dbReference>
<keyword evidence="3" id="KW-0645">Protease</keyword>
<dbReference type="OrthoDB" id="3507155at2"/>
<dbReference type="InterPro" id="IPR050966">
    <property type="entry name" value="Glutamyl_endopeptidase"/>
</dbReference>
<dbReference type="PANTHER" id="PTHR15462">
    <property type="entry name" value="SERINE PROTEASE"/>
    <property type="match status" value="1"/>
</dbReference>
<gene>
    <name evidence="3" type="ORF">GKO32_14385</name>
</gene>